<evidence type="ECO:0000313" key="1">
    <source>
        <dbReference type="EMBL" id="CAD8978355.1"/>
    </source>
</evidence>
<sequence length="272" mass="30773">MAEQDPYLKIQGAHSGVVQVFSDVFVVSGKMNMGPMQIARNMQIVRERRQLCIINSVRVSEDVLKEIEALGTVKHVIKNGAHGVDDAFYVERYGAALWSVPTAKWNPKFGKKGIKMERNLLEDVPFKCMTAVRFDDETRAAGPSADCREGSSVNVVVKTDKGGVLLSNDMVQNYEPHDDAEKISEHTLNGGFTDFMSRMLGFSGRVITPWMFMQNYAPGRDPKQLKHEIEKVLSHDWQHLVPCHGVLALNTAKQEWISSLEKWYGKDWYVQE</sequence>
<protein>
    <submittedName>
        <fullName evidence="1">Uncharacterized protein</fullName>
    </submittedName>
</protein>
<dbReference type="EMBL" id="HBFX01048854">
    <property type="protein sequence ID" value="CAD8978355.1"/>
    <property type="molecule type" value="Transcribed_RNA"/>
</dbReference>
<proteinExistence type="predicted"/>
<name>A0A6U5BCC0_HEMAN</name>
<dbReference type="AlphaFoldDB" id="A0A6U5BCC0"/>
<dbReference type="SUPFAM" id="SSF56281">
    <property type="entry name" value="Metallo-hydrolase/oxidoreductase"/>
    <property type="match status" value="1"/>
</dbReference>
<dbReference type="InterPro" id="IPR036866">
    <property type="entry name" value="RibonucZ/Hydroxyglut_hydro"/>
</dbReference>
<reference evidence="1" key="1">
    <citation type="submission" date="2021-01" db="EMBL/GenBank/DDBJ databases">
        <authorList>
            <person name="Corre E."/>
            <person name="Pelletier E."/>
            <person name="Niang G."/>
            <person name="Scheremetjew M."/>
            <person name="Finn R."/>
            <person name="Kale V."/>
            <person name="Holt S."/>
            <person name="Cochrane G."/>
            <person name="Meng A."/>
            <person name="Brown T."/>
            <person name="Cohen L."/>
        </authorList>
    </citation>
    <scope>NUCLEOTIDE SEQUENCE</scope>
    <source>
        <strain evidence="1">CCMP644</strain>
    </source>
</reference>
<gene>
    <name evidence="1" type="ORF">HAND00432_LOCUS29363</name>
</gene>
<organism evidence="1">
    <name type="scientific">Hemiselmis andersenii</name>
    <name type="common">Cryptophyte alga</name>
    <dbReference type="NCBI Taxonomy" id="464988"/>
    <lineage>
        <taxon>Eukaryota</taxon>
        <taxon>Cryptophyceae</taxon>
        <taxon>Cryptomonadales</taxon>
        <taxon>Hemiselmidaceae</taxon>
        <taxon>Hemiselmis</taxon>
    </lineage>
</organism>
<accession>A0A6U5BCC0</accession>